<evidence type="ECO:0000313" key="2">
    <source>
        <dbReference type="Proteomes" id="UP000480122"/>
    </source>
</evidence>
<comment type="caution">
    <text evidence="1">The sequence shown here is derived from an EMBL/GenBank/DDBJ whole genome shotgun (WGS) entry which is preliminary data.</text>
</comment>
<sequence>MDIASADVVEIDDTGVRVMVAGGARRGAGVESVLRAHLAGSSGVPADDVELVHACPVCGVRHGSPVVRYPTTASGGPWFADAATGAGVVVAAAGTRHPLGVGVEAATPEPAPALDAAALHPMERARLDEVDPSARALVRAQLWARKSALLRAVGHLEVLEPSRIALSLPGDDHGDARIVRSVPELGSGWEDVRIVDVAVPGRLAASVALLPRRSGRAA</sequence>
<dbReference type="RefSeq" id="WP_155841243.1">
    <property type="nucleotide sequence ID" value="NZ_BAAAIA010000007.1"/>
</dbReference>
<name>A0A7C9LWY1_9MICO</name>
<keyword evidence="2" id="KW-1185">Reference proteome</keyword>
<dbReference type="GO" id="GO:0000287">
    <property type="term" value="F:magnesium ion binding"/>
    <property type="evidence" value="ECO:0007669"/>
    <property type="project" value="InterPro"/>
</dbReference>
<protein>
    <recommendedName>
        <fullName evidence="3">4'-phosphopantetheinyl transferase superfamily protein</fullName>
    </recommendedName>
</protein>
<dbReference type="AlphaFoldDB" id="A0A7C9LWY1"/>
<dbReference type="GO" id="GO:0008897">
    <property type="term" value="F:holo-[acyl-carrier-protein] synthase activity"/>
    <property type="evidence" value="ECO:0007669"/>
    <property type="project" value="InterPro"/>
</dbReference>
<evidence type="ECO:0008006" key="3">
    <source>
        <dbReference type="Google" id="ProtNLM"/>
    </source>
</evidence>
<dbReference type="SUPFAM" id="SSF56214">
    <property type="entry name" value="4'-phosphopantetheinyl transferase"/>
    <property type="match status" value="1"/>
</dbReference>
<dbReference type="OrthoDB" id="190168at2"/>
<gene>
    <name evidence="1" type="ORF">GLX25_05120</name>
</gene>
<dbReference type="EMBL" id="WODA01000007">
    <property type="protein sequence ID" value="MUN06497.1"/>
    <property type="molecule type" value="Genomic_DNA"/>
</dbReference>
<dbReference type="Proteomes" id="UP000480122">
    <property type="component" value="Unassembled WGS sequence"/>
</dbReference>
<proteinExistence type="predicted"/>
<dbReference type="InterPro" id="IPR037143">
    <property type="entry name" value="4-PPantetheinyl_Trfase_dom_sf"/>
</dbReference>
<evidence type="ECO:0000313" key="1">
    <source>
        <dbReference type="EMBL" id="MUN06497.1"/>
    </source>
</evidence>
<accession>A0A7C9LWY1</accession>
<reference evidence="1 2" key="1">
    <citation type="submission" date="2019-11" db="EMBL/GenBank/DDBJ databases">
        <title>Agromyces kandeliae sp. nov., isolated from mangrove soil.</title>
        <authorList>
            <person name="Wang R."/>
        </authorList>
    </citation>
    <scope>NUCLEOTIDE SEQUENCE [LARGE SCALE GENOMIC DNA]</scope>
    <source>
        <strain evidence="1 2">JCM 11431</strain>
    </source>
</reference>
<organism evidence="1 2">
    <name type="scientific">Agromyces luteolus</name>
    <dbReference type="NCBI Taxonomy" id="88373"/>
    <lineage>
        <taxon>Bacteria</taxon>
        <taxon>Bacillati</taxon>
        <taxon>Actinomycetota</taxon>
        <taxon>Actinomycetes</taxon>
        <taxon>Micrococcales</taxon>
        <taxon>Microbacteriaceae</taxon>
        <taxon>Agromyces</taxon>
    </lineage>
</organism>